<dbReference type="AlphaFoldDB" id="A0A9P6UIW5"/>
<dbReference type="Proteomes" id="UP000738325">
    <property type="component" value="Unassembled WGS sequence"/>
</dbReference>
<name>A0A9P6UIW5_9FUNG</name>
<dbReference type="GO" id="GO:0055085">
    <property type="term" value="P:transmembrane transport"/>
    <property type="evidence" value="ECO:0007669"/>
    <property type="project" value="InterPro"/>
</dbReference>
<evidence type="ECO:0000313" key="3">
    <source>
        <dbReference type="Proteomes" id="UP000738325"/>
    </source>
</evidence>
<dbReference type="InterPro" id="IPR004648">
    <property type="entry name" value="Oligpept_transpt"/>
</dbReference>
<feature type="non-terminal residue" evidence="2">
    <location>
        <position position="1"/>
    </location>
</feature>
<organism evidence="2 3">
    <name type="scientific">Dissophora globulifera</name>
    <dbReference type="NCBI Taxonomy" id="979702"/>
    <lineage>
        <taxon>Eukaryota</taxon>
        <taxon>Fungi</taxon>
        <taxon>Fungi incertae sedis</taxon>
        <taxon>Mucoromycota</taxon>
        <taxon>Mortierellomycotina</taxon>
        <taxon>Mortierellomycetes</taxon>
        <taxon>Mortierellales</taxon>
        <taxon>Mortierellaceae</taxon>
        <taxon>Dissophora</taxon>
    </lineage>
</organism>
<reference evidence="2" key="1">
    <citation type="journal article" date="2020" name="Fungal Divers.">
        <title>Resolving the Mortierellaceae phylogeny through synthesis of multi-gene phylogenetics and phylogenomics.</title>
        <authorList>
            <person name="Vandepol N."/>
            <person name="Liber J."/>
            <person name="Desiro A."/>
            <person name="Na H."/>
            <person name="Kennedy M."/>
            <person name="Barry K."/>
            <person name="Grigoriev I.V."/>
            <person name="Miller A.N."/>
            <person name="O'Donnell K."/>
            <person name="Stajich J.E."/>
            <person name="Bonito G."/>
        </authorList>
    </citation>
    <scope>NUCLEOTIDE SEQUENCE</scope>
    <source>
        <strain evidence="2">REB-010B</strain>
    </source>
</reference>
<evidence type="ECO:0000256" key="1">
    <source>
        <dbReference type="SAM" id="Phobius"/>
    </source>
</evidence>
<feature type="transmembrane region" description="Helical" evidence="1">
    <location>
        <begin position="14"/>
        <end position="37"/>
    </location>
</feature>
<keyword evidence="1" id="KW-1133">Transmembrane helix</keyword>
<dbReference type="EMBL" id="JAAAIP010001834">
    <property type="protein sequence ID" value="KAG0303448.1"/>
    <property type="molecule type" value="Genomic_DNA"/>
</dbReference>
<protein>
    <submittedName>
        <fullName evidence="2">Uncharacterized protein</fullName>
    </submittedName>
</protein>
<evidence type="ECO:0000313" key="2">
    <source>
        <dbReference type="EMBL" id="KAG0303448.1"/>
    </source>
</evidence>
<keyword evidence="3" id="KW-1185">Reference proteome</keyword>
<proteinExistence type="predicted"/>
<sequence length="71" mass="8282">YFARRYHPEWHLRFTYVLSAAFDSGVAFMVLLAFLIFDLRTKKMVQWWGTNKAHCPLEKMPLIPATPLPAA</sequence>
<dbReference type="OrthoDB" id="9986677at2759"/>
<dbReference type="PANTHER" id="PTHR22601">
    <property type="entry name" value="ISP4 LIKE PROTEIN"/>
    <property type="match status" value="1"/>
</dbReference>
<keyword evidence="1" id="KW-0472">Membrane</keyword>
<keyword evidence="1" id="KW-0812">Transmembrane</keyword>
<comment type="caution">
    <text evidence="2">The sequence shown here is derived from an EMBL/GenBank/DDBJ whole genome shotgun (WGS) entry which is preliminary data.</text>
</comment>
<accession>A0A9P6UIW5</accession>
<gene>
    <name evidence="2" type="ORF">BGZ99_002682</name>
</gene>